<sequence length="79" mass="8920">MKQERLNILEEIYNEAVSFGTFDAGVKYSVEDLAASGFDLYYLEDGGYIRIPDSDPEKGWEITITYKGVDAVEQNSKES</sequence>
<name>A0A5D4R812_9BACI</name>
<dbReference type="Proteomes" id="UP000322139">
    <property type="component" value="Unassembled WGS sequence"/>
</dbReference>
<evidence type="ECO:0000313" key="2">
    <source>
        <dbReference type="Proteomes" id="UP000322139"/>
    </source>
</evidence>
<dbReference type="AlphaFoldDB" id="A0A5D4R812"/>
<dbReference type="EMBL" id="VTER01000007">
    <property type="protein sequence ID" value="TYS46750.1"/>
    <property type="molecule type" value="Genomic_DNA"/>
</dbReference>
<comment type="caution">
    <text evidence="1">The sequence shown here is derived from an EMBL/GenBank/DDBJ whole genome shotgun (WGS) entry which is preliminary data.</text>
</comment>
<accession>A0A5D4R812</accession>
<evidence type="ECO:0000313" key="1">
    <source>
        <dbReference type="EMBL" id="TYS46750.1"/>
    </source>
</evidence>
<gene>
    <name evidence="1" type="ORF">FZD51_14860</name>
</gene>
<proteinExistence type="predicted"/>
<dbReference type="RefSeq" id="WP_148975493.1">
    <property type="nucleotide sequence ID" value="NZ_VTER01000007.1"/>
</dbReference>
<organism evidence="1 2">
    <name type="scientific">Bacillus infantis</name>
    <dbReference type="NCBI Taxonomy" id="324767"/>
    <lineage>
        <taxon>Bacteria</taxon>
        <taxon>Bacillati</taxon>
        <taxon>Bacillota</taxon>
        <taxon>Bacilli</taxon>
        <taxon>Bacillales</taxon>
        <taxon>Bacillaceae</taxon>
        <taxon>Bacillus</taxon>
    </lineage>
</organism>
<reference evidence="1 2" key="1">
    <citation type="submission" date="2019-08" db="EMBL/GenBank/DDBJ databases">
        <title>Bacillus genomes from the desert of Cuatro Cienegas, Coahuila.</title>
        <authorList>
            <person name="Olmedo-Alvarez G."/>
        </authorList>
    </citation>
    <scope>NUCLEOTIDE SEQUENCE [LARGE SCALE GENOMIC DNA]</scope>
    <source>
        <strain evidence="1 2">CH446_14T</strain>
    </source>
</reference>
<protein>
    <submittedName>
        <fullName evidence="1">Uncharacterized protein</fullName>
    </submittedName>
</protein>